<evidence type="ECO:0000256" key="7">
    <source>
        <dbReference type="PROSITE-ProRule" id="PRU00076"/>
    </source>
</evidence>
<dbReference type="SMART" id="SM00192">
    <property type="entry name" value="LDLa"/>
    <property type="match status" value="3"/>
</dbReference>
<dbReference type="Proteomes" id="UP000663845">
    <property type="component" value="Unassembled WGS sequence"/>
</dbReference>
<dbReference type="GO" id="GO:0005886">
    <property type="term" value="C:plasma membrane"/>
    <property type="evidence" value="ECO:0007669"/>
    <property type="project" value="TreeGrafter"/>
</dbReference>
<feature type="transmembrane region" description="Helical" evidence="8">
    <location>
        <begin position="1271"/>
        <end position="1294"/>
    </location>
</feature>
<dbReference type="Gene3D" id="4.10.400.10">
    <property type="entry name" value="Low-density Lipoprotein Receptor"/>
    <property type="match status" value="1"/>
</dbReference>
<feature type="chain" id="PRO_5036415397" description="EGF-like domain-containing protein" evidence="9">
    <location>
        <begin position="23"/>
        <end position="1566"/>
    </location>
</feature>
<proteinExistence type="predicted"/>
<dbReference type="InterPro" id="IPR017452">
    <property type="entry name" value="GPCR_Rhodpsn_7TM"/>
</dbReference>
<name>A0A819DXD6_9BILA</name>
<dbReference type="PANTHER" id="PTHR24270">
    <property type="entry name" value="LOW-DENSITY LIPOPROTEIN RECEPTOR-RELATED"/>
    <property type="match status" value="1"/>
</dbReference>
<feature type="transmembrane region" description="Helical" evidence="8">
    <location>
        <begin position="1306"/>
        <end position="1330"/>
    </location>
</feature>
<feature type="transmembrane region" description="Helical" evidence="8">
    <location>
        <begin position="1342"/>
        <end position="1368"/>
    </location>
</feature>
<dbReference type="InterPro" id="IPR036055">
    <property type="entry name" value="LDL_receptor-like_sf"/>
</dbReference>
<evidence type="ECO:0008006" key="15">
    <source>
        <dbReference type="Google" id="ProtNLM"/>
    </source>
</evidence>
<feature type="disulfide bond" evidence="7">
    <location>
        <begin position="960"/>
        <end position="969"/>
    </location>
</feature>
<dbReference type="EMBL" id="CAJOAZ010001653">
    <property type="protein sequence ID" value="CAF3840731.1"/>
    <property type="molecule type" value="Genomic_DNA"/>
</dbReference>
<keyword evidence="7" id="KW-0245">EGF-like domain</keyword>
<dbReference type="SMART" id="SM00181">
    <property type="entry name" value="EGF"/>
    <property type="match status" value="4"/>
</dbReference>
<evidence type="ECO:0000256" key="4">
    <source>
        <dbReference type="ARBA" id="ARBA00022989"/>
    </source>
</evidence>
<dbReference type="InterPro" id="IPR000742">
    <property type="entry name" value="EGF"/>
</dbReference>
<protein>
    <recommendedName>
        <fullName evidence="15">EGF-like domain-containing protein</fullName>
    </recommendedName>
</protein>
<dbReference type="PROSITE" id="PS50262">
    <property type="entry name" value="G_PROTEIN_RECEP_F1_2"/>
    <property type="match status" value="1"/>
</dbReference>
<keyword evidence="5 8" id="KW-0472">Membrane</keyword>
<evidence type="ECO:0000256" key="1">
    <source>
        <dbReference type="ARBA" id="ARBA00004167"/>
    </source>
</evidence>
<dbReference type="PROSITE" id="PS50026">
    <property type="entry name" value="EGF_3"/>
    <property type="match status" value="2"/>
</dbReference>
<feature type="transmembrane region" description="Helical" evidence="8">
    <location>
        <begin position="1491"/>
        <end position="1511"/>
    </location>
</feature>
<reference evidence="13" key="1">
    <citation type="submission" date="2021-02" db="EMBL/GenBank/DDBJ databases">
        <authorList>
            <person name="Nowell W R."/>
        </authorList>
    </citation>
    <scope>NUCLEOTIDE SEQUENCE</scope>
</reference>
<evidence type="ECO:0000256" key="6">
    <source>
        <dbReference type="ARBA" id="ARBA00023157"/>
    </source>
</evidence>
<comment type="caution">
    <text evidence="7">Lacks conserved residue(s) required for the propagation of feature annotation.</text>
</comment>
<evidence type="ECO:0000259" key="10">
    <source>
        <dbReference type="PROSITE" id="PS50026"/>
    </source>
</evidence>
<evidence type="ECO:0000313" key="14">
    <source>
        <dbReference type="Proteomes" id="UP000663844"/>
    </source>
</evidence>
<evidence type="ECO:0000313" key="13">
    <source>
        <dbReference type="EMBL" id="CAF3840731.1"/>
    </source>
</evidence>
<feature type="transmembrane region" description="Helical" evidence="8">
    <location>
        <begin position="1444"/>
        <end position="1470"/>
    </location>
</feature>
<dbReference type="InterPro" id="IPR050685">
    <property type="entry name" value="LDLR"/>
</dbReference>
<evidence type="ECO:0000259" key="11">
    <source>
        <dbReference type="PROSITE" id="PS50262"/>
    </source>
</evidence>
<feature type="disulfide bond" evidence="7">
    <location>
        <begin position="1036"/>
        <end position="1045"/>
    </location>
</feature>
<evidence type="ECO:0000256" key="3">
    <source>
        <dbReference type="ARBA" id="ARBA00022737"/>
    </source>
</evidence>
<gene>
    <name evidence="12" type="ORF">JYZ213_LOCUS28687</name>
    <name evidence="13" type="ORF">OXD698_LOCUS20657</name>
</gene>
<evidence type="ECO:0000256" key="9">
    <source>
        <dbReference type="SAM" id="SignalP"/>
    </source>
</evidence>
<evidence type="ECO:0000313" key="12">
    <source>
        <dbReference type="EMBL" id="CAF1233766.1"/>
    </source>
</evidence>
<dbReference type="PROSITE" id="PS00022">
    <property type="entry name" value="EGF_1"/>
    <property type="match status" value="3"/>
</dbReference>
<dbReference type="SUPFAM" id="SSF57424">
    <property type="entry name" value="LDL receptor-like module"/>
    <property type="match status" value="1"/>
</dbReference>
<feature type="transmembrane region" description="Helical" evidence="8">
    <location>
        <begin position="1389"/>
        <end position="1408"/>
    </location>
</feature>
<dbReference type="SUPFAM" id="SSF81321">
    <property type="entry name" value="Family A G protein-coupled receptor-like"/>
    <property type="match status" value="1"/>
</dbReference>
<dbReference type="PROSITE" id="PS01186">
    <property type="entry name" value="EGF_2"/>
    <property type="match status" value="1"/>
</dbReference>
<feature type="domain" description="G-protein coupled receptors family 1 profile" evidence="11">
    <location>
        <begin position="1285"/>
        <end position="1543"/>
    </location>
</feature>
<dbReference type="InterPro" id="IPR002172">
    <property type="entry name" value="LDrepeatLR_classA_rpt"/>
</dbReference>
<sequence length="1566" mass="183196">MMHWQLLYFIILLSTIIIKSNASLLYNTNDNSKTVFDCIDSYIIDDRNPKENVSFQTNYRIPYCRRPLSTDHINKIQGYIENTYTFKNLSLQGITSENLLQWSISIDIIEQYSIYLIKNDTKFDEFIFNNCSSLWFGSNCQYTFNLSMPIESFGDFVNYSFNAREHYERKILIHTCYPHLSECYRGPEPMCLDWREICDGKIDCIEDNFGIDEEYCNELEIHECKEDEYRCHNGAQCIPREFFRDGRPSKDCLDGTDEAEYFRASASSNMAPSLTCIDSMLFRCEETTCREPQEFSCGDGSCFMFHPSFNLINYNPDACASTGRVAYYRQAIYKSAKRYPNDCYLILFCKLGFYDILQNDTYNITDCSYENLSSKNCTLEYLSFPREPIFNGYFQPIYSTRHLISSNNDEVWPAYICTNPRLCLYLSNEKNHINGLNCHSSSTFVYNNPGLSDYLKEDVAVCALMGNINKYESNSSLFYCKKSDKYISKHRLIDGIRDCYYDEDESYTNSCSLNDTQRFNCASETKCLSPIGIGIDKPKCENAEDEKIDNDEIFVYTRLCNDIHHYEELSREDNETDETNCEWWPCHTPYTRCDNFFQCANGIDELNCPNVNCNINEFKCEIIDSTNDYYCIPQEYIYEKSVDCINHDFSDNNKLWRTIFYSNNLTININQEYISWKEKTCLTKNDICDDSSTNDQQLICNIVEKENICINYPLSVDLYNNGTLCNIVKNHYFRYPKFYYFSTWNLGYFPPIINETSSLSSQQSINIKPKTPLEINTSIELIEYCNRGIVIYEGKSYEKKCLCPPNYFGDRCQWQNQRVSLTLQIRPVGSHEYKLSIYDIFIYLIDDENQIIHNYEVINYISSINCNTKYNRYLIYPDQPKNVNHTYSIRIDIYEKLASLNYYGSRNLSIPFPFLPVNRISTQIRIPSEKSQPLTNYSIQCGNHGQCFNYINTTNEFCLCDQGYSGRFCNITYQHSCSSGSTALNTSICLCPLNKFGSKCYLQHKYCQSNNNSCQNNGKCIPYNYHTNHDDFICLCPENFMGSHCEYQSNKINIHFKIDSIPSLIFAHYIISHHDKKHERITMFKKIPFDQYSIDLFYTIPFNLLFIEFEKNYYLTVLREKSIRLDNIFTSINQDYKCEDIKKFLNSTILNYKNLRRLKYYQLPCIENFKLKCFYDDKYMCVCDKNRYSNCFDFDHVPYGCQGNNYCENNGTCFQNNIICPSTSACICQKCYYGSKCQFNSIGFSTSLDVIFGYHIKPFISFTKQSKAVKITASITVLMLIFSIINGVLSTLTFKNESLLKVGCGIYLLTNSIISILTITIFTIKYFQLIVFQMKSITNTPFIHFSCILTDILLKTLLSFGDWLYACVAMERTLAATQGIHFNQSKSKYIAKYVIPIILLLISVSYIHDPISRRILHDYDDEQRTWCILEYSTNLKKYDKFINLFHFLTPFIINILSAICITIQVFRIRVKTKKKSAYKKILYSQIQQNKHLLISPSILILLSIPRLIISFLSGCMDSIRNPWLYLVGYYISFIPPLLIIILFILPSRTYKQEFISIIQKMNFFSK</sequence>
<dbReference type="SUPFAM" id="SSF57196">
    <property type="entry name" value="EGF/Laminin"/>
    <property type="match status" value="1"/>
</dbReference>
<keyword evidence="4 8" id="KW-1133">Transmembrane helix</keyword>
<feature type="signal peptide" evidence="9">
    <location>
        <begin position="1"/>
        <end position="22"/>
    </location>
</feature>
<keyword evidence="2 8" id="KW-0812">Transmembrane</keyword>
<dbReference type="EMBL" id="CAJNOG010000422">
    <property type="protein sequence ID" value="CAF1233766.1"/>
    <property type="molecule type" value="Genomic_DNA"/>
</dbReference>
<dbReference type="Gene3D" id="1.20.1070.10">
    <property type="entry name" value="Rhodopsin 7-helix transmembrane proteins"/>
    <property type="match status" value="1"/>
</dbReference>
<dbReference type="GO" id="GO:0016192">
    <property type="term" value="P:vesicle-mediated transport"/>
    <property type="evidence" value="ECO:0007669"/>
    <property type="project" value="UniProtKB-ARBA"/>
</dbReference>
<feature type="transmembrane region" description="Helical" evidence="8">
    <location>
        <begin position="1523"/>
        <end position="1545"/>
    </location>
</feature>
<keyword evidence="6 7" id="KW-1015">Disulfide bond</keyword>
<evidence type="ECO:0000256" key="2">
    <source>
        <dbReference type="ARBA" id="ARBA00022692"/>
    </source>
</evidence>
<dbReference type="PROSITE" id="PS50068">
    <property type="entry name" value="LDLRA_2"/>
    <property type="match status" value="1"/>
</dbReference>
<feature type="domain" description="EGF-like" evidence="10">
    <location>
        <begin position="1003"/>
        <end position="1046"/>
    </location>
</feature>
<evidence type="ECO:0000256" key="5">
    <source>
        <dbReference type="ARBA" id="ARBA00023136"/>
    </source>
</evidence>
<evidence type="ECO:0000256" key="8">
    <source>
        <dbReference type="SAM" id="Phobius"/>
    </source>
</evidence>
<comment type="caution">
    <text evidence="13">The sequence shown here is derived from an EMBL/GenBank/DDBJ whole genome shotgun (WGS) entry which is preliminary data.</text>
</comment>
<feature type="disulfide bond" evidence="7">
    <location>
        <begin position="941"/>
        <end position="958"/>
    </location>
</feature>
<keyword evidence="3" id="KW-0677">Repeat</keyword>
<dbReference type="Gene3D" id="2.10.25.10">
    <property type="entry name" value="Laminin"/>
    <property type="match status" value="1"/>
</dbReference>
<keyword evidence="9" id="KW-0732">Signal</keyword>
<feature type="domain" description="EGF-like" evidence="10">
    <location>
        <begin position="931"/>
        <end position="970"/>
    </location>
</feature>
<dbReference type="Proteomes" id="UP000663844">
    <property type="component" value="Unassembled WGS sequence"/>
</dbReference>
<accession>A0A819DXD6</accession>
<organism evidence="13 14">
    <name type="scientific">Adineta steineri</name>
    <dbReference type="NCBI Taxonomy" id="433720"/>
    <lineage>
        <taxon>Eukaryota</taxon>
        <taxon>Metazoa</taxon>
        <taxon>Spiralia</taxon>
        <taxon>Gnathifera</taxon>
        <taxon>Rotifera</taxon>
        <taxon>Eurotatoria</taxon>
        <taxon>Bdelloidea</taxon>
        <taxon>Adinetida</taxon>
        <taxon>Adinetidae</taxon>
        <taxon>Adineta</taxon>
    </lineage>
</organism>
<comment type="subcellular location">
    <subcellularLocation>
        <location evidence="1">Membrane</location>
        <topology evidence="1">Single-pass membrane protein</topology>
    </subcellularLocation>
</comment>